<dbReference type="CDD" id="cd02037">
    <property type="entry name" value="Mrp_NBP35"/>
    <property type="match status" value="1"/>
</dbReference>
<accession>A0A1V9ZYY6</accession>
<keyword evidence="10" id="KW-1185">Reference proteome</keyword>
<dbReference type="GO" id="GO:0046872">
    <property type="term" value="F:metal ion binding"/>
    <property type="evidence" value="ECO:0007669"/>
    <property type="project" value="UniProtKB-KW"/>
</dbReference>
<dbReference type="InterPro" id="IPR000808">
    <property type="entry name" value="Mrp-like_CS"/>
</dbReference>
<evidence type="ECO:0000313" key="10">
    <source>
        <dbReference type="Proteomes" id="UP000243217"/>
    </source>
</evidence>
<dbReference type="OrthoDB" id="1741334at2759"/>
<dbReference type="SUPFAM" id="SSF52540">
    <property type="entry name" value="P-loop containing nucleoside triphosphate hydrolases"/>
    <property type="match status" value="1"/>
</dbReference>
<dbReference type="GO" id="GO:0005829">
    <property type="term" value="C:cytosol"/>
    <property type="evidence" value="ECO:0007669"/>
    <property type="project" value="TreeGrafter"/>
</dbReference>
<keyword evidence="4" id="KW-0547">Nucleotide-binding</keyword>
<dbReference type="InterPro" id="IPR027417">
    <property type="entry name" value="P-loop_NTPase"/>
</dbReference>
<dbReference type="Pfam" id="PF10609">
    <property type="entry name" value="ParA"/>
    <property type="match status" value="2"/>
</dbReference>
<evidence type="ECO:0000256" key="5">
    <source>
        <dbReference type="ARBA" id="ARBA00022840"/>
    </source>
</evidence>
<evidence type="ECO:0000313" key="9">
    <source>
        <dbReference type="EMBL" id="OQS03179.1"/>
    </source>
</evidence>
<dbReference type="GO" id="GO:0005524">
    <property type="term" value="F:ATP binding"/>
    <property type="evidence" value="ECO:0007669"/>
    <property type="project" value="UniProtKB-KW"/>
</dbReference>
<evidence type="ECO:0000256" key="8">
    <source>
        <dbReference type="SAM" id="Phobius"/>
    </source>
</evidence>
<dbReference type="STRING" id="74557.A0A1V9ZYY6"/>
<keyword evidence="8" id="KW-0812">Transmembrane</keyword>
<dbReference type="PANTHER" id="PTHR23264:SF19">
    <property type="entry name" value="CYTOSOLIC FE-S CLUSTER ASSEMBLY FACTOR NUBP2"/>
    <property type="match status" value="1"/>
</dbReference>
<dbReference type="EMBL" id="JNBS01000971">
    <property type="protein sequence ID" value="OQS03179.1"/>
    <property type="molecule type" value="Genomic_DNA"/>
</dbReference>
<reference evidence="9 10" key="1">
    <citation type="journal article" date="2014" name="Genome Biol. Evol.">
        <title>The secreted proteins of Achlya hypogyna and Thraustotheca clavata identify the ancestral oomycete secretome and reveal gene acquisitions by horizontal gene transfer.</title>
        <authorList>
            <person name="Misner I."/>
            <person name="Blouin N."/>
            <person name="Leonard G."/>
            <person name="Richards T.A."/>
            <person name="Lane C.E."/>
        </authorList>
    </citation>
    <scope>NUCLEOTIDE SEQUENCE [LARGE SCALE GENOMIC DNA]</scope>
    <source>
        <strain evidence="9 10">ATCC 34112</strain>
    </source>
</reference>
<dbReference type="Gene3D" id="3.40.50.300">
    <property type="entry name" value="P-loop containing nucleotide triphosphate hydrolases"/>
    <property type="match status" value="1"/>
</dbReference>
<sequence>MDRPTNANESCMGTQSDLAGKASGCAGCPNQSLCASGATKLPDPTMAQVKNHLKNVKHIILVLSGKGGVGKSTVSCQLAFGLAGMGHQVGLLDVDITGPSVPRMLGLTGQEVHQSNEGWSPVYVEDNLGVMSIGFMLPSQDDAIIWRGPKKSGLIKQFLTDVHWGELDYLIIDTPPGTSDEHISIVQYMKETRIDGAVVVTTPQEVAMADVRKELNFCRKTNLPVLGVVENMAGIQQNLDQIKFINTATSTDDTTNVLQILREKAPELLKYAVQLQVFPPASGGGEAMAKAFQVPFLGRLPLDANLTQACEQGVSFLEAYPNSSAVKAFEGIVKQVIALSAAKSKHVVYNEMIKDSMTNDLFWPNMSPTGAQTYLIDVFSRQLFMQKKLPLDIFDISSALLNNYDTQFTSHILWPSYPRYIVFSELTTLRDAIQGFRLFDAFYTFGLFTQYCWVDFDHRWELAHTSNRQKRCYRQYKTNGAVYIEAILRNVDWDSWKSSNYPGFMQGVGNFLIESSEGQTWLDSVPNAFQSIDNEVQYWSDKGMENFVLQWNNRIQIGLSESIAVFNAFSSSQPLTTYHAVHSSRGPSWTTFGLYWAFFDDLWAASTFNFSLVRNSSIFFEDDMIEKIYFIHPYTPASIVVHDILGPFQSIDTFYVAPSSDIIDIVTTFNSLLLLAIQTNTTLYSQYQELTTSTLDPVPNLWRQFNYNFYGGSPLCNARAATTFVQASYSFDDVCGQPKPLQITINPEFALFSYSRLRAVGESPIDSCGLCSTTRAECTVMMHQLDKIYNGLISNTTIPGLLAVTPNVTSIDVEIIQFAQLNTTSIILRQPLLQGEWSYFGYVGLYEWVYGHREVISFEGDAGIFVVLSELLDSIPFAASVIDIPNTTSQYLWAMTVTTTVVLLAVATLTIAIHINGKGFSSSHHLFFNRVAGPVWLGRPLMLLRGTTAIIILSTSPIVFDSSMGLGRFHFEPRSIFYRFLLASEASWLADVTSDI</sequence>
<feature type="non-terminal residue" evidence="9">
    <location>
        <position position="996"/>
    </location>
</feature>
<dbReference type="GO" id="GO:0051539">
    <property type="term" value="F:4 iron, 4 sulfur cluster binding"/>
    <property type="evidence" value="ECO:0007669"/>
    <property type="project" value="UniProtKB-KW"/>
</dbReference>
<evidence type="ECO:0000256" key="2">
    <source>
        <dbReference type="ARBA" id="ARBA00022490"/>
    </source>
</evidence>
<gene>
    <name evidence="9" type="ORF">THRCLA_04518</name>
</gene>
<keyword evidence="1" id="KW-0004">4Fe-4S</keyword>
<dbReference type="HAMAP" id="MF_03038">
    <property type="entry name" value="NUBP1"/>
    <property type="match status" value="1"/>
</dbReference>
<dbReference type="InterPro" id="IPR033756">
    <property type="entry name" value="YlxH/NBP35"/>
</dbReference>
<dbReference type="HAMAP" id="MF_02040">
    <property type="entry name" value="Mrp_NBP35"/>
    <property type="match status" value="1"/>
</dbReference>
<evidence type="ECO:0000256" key="7">
    <source>
        <dbReference type="ARBA" id="ARBA00023014"/>
    </source>
</evidence>
<evidence type="ECO:0000256" key="4">
    <source>
        <dbReference type="ARBA" id="ARBA00022741"/>
    </source>
</evidence>
<feature type="transmembrane region" description="Helical" evidence="8">
    <location>
        <begin position="891"/>
        <end position="915"/>
    </location>
</feature>
<keyword evidence="8" id="KW-0472">Membrane</keyword>
<protein>
    <submittedName>
        <fullName evidence="9">Nucleotide-binding protein 1</fullName>
    </submittedName>
</protein>
<dbReference type="AlphaFoldDB" id="A0A1V9ZYY6"/>
<keyword evidence="6" id="KW-0408">Iron</keyword>
<evidence type="ECO:0000256" key="1">
    <source>
        <dbReference type="ARBA" id="ARBA00022485"/>
    </source>
</evidence>
<dbReference type="PROSITE" id="PS01215">
    <property type="entry name" value="MRP"/>
    <property type="match status" value="1"/>
</dbReference>
<dbReference type="GO" id="GO:0016226">
    <property type="term" value="P:iron-sulfur cluster assembly"/>
    <property type="evidence" value="ECO:0007669"/>
    <property type="project" value="InterPro"/>
</dbReference>
<evidence type="ECO:0000256" key="6">
    <source>
        <dbReference type="ARBA" id="ARBA00023004"/>
    </source>
</evidence>
<comment type="caution">
    <text evidence="9">The sequence shown here is derived from an EMBL/GenBank/DDBJ whole genome shotgun (WGS) entry which is preliminary data.</text>
</comment>
<dbReference type="InterPro" id="IPR028601">
    <property type="entry name" value="NUBP1/Nbp35"/>
</dbReference>
<evidence type="ECO:0000256" key="3">
    <source>
        <dbReference type="ARBA" id="ARBA00022723"/>
    </source>
</evidence>
<dbReference type="InterPro" id="IPR019591">
    <property type="entry name" value="Mrp/NBP35_ATP-bd"/>
</dbReference>
<keyword evidence="8" id="KW-1133">Transmembrane helix</keyword>
<keyword evidence="5" id="KW-0067">ATP-binding</keyword>
<name>A0A1V9ZYY6_9STRA</name>
<dbReference type="GO" id="GO:0140663">
    <property type="term" value="F:ATP-dependent FeS chaperone activity"/>
    <property type="evidence" value="ECO:0007669"/>
    <property type="project" value="InterPro"/>
</dbReference>
<organism evidence="9 10">
    <name type="scientific">Thraustotheca clavata</name>
    <dbReference type="NCBI Taxonomy" id="74557"/>
    <lineage>
        <taxon>Eukaryota</taxon>
        <taxon>Sar</taxon>
        <taxon>Stramenopiles</taxon>
        <taxon>Oomycota</taxon>
        <taxon>Saprolegniomycetes</taxon>
        <taxon>Saprolegniales</taxon>
        <taxon>Achlyaceae</taxon>
        <taxon>Thraustotheca</taxon>
    </lineage>
</organism>
<proteinExistence type="inferred from homology"/>
<dbReference type="Proteomes" id="UP000243217">
    <property type="component" value="Unassembled WGS sequence"/>
</dbReference>
<keyword evidence="7" id="KW-0411">Iron-sulfur</keyword>
<keyword evidence="3" id="KW-0479">Metal-binding</keyword>
<dbReference type="PANTHER" id="PTHR23264">
    <property type="entry name" value="NUCLEOTIDE-BINDING PROTEIN NBP35 YEAST -RELATED"/>
    <property type="match status" value="1"/>
</dbReference>
<keyword evidence="2" id="KW-0963">Cytoplasm</keyword>